<dbReference type="OrthoDB" id="9780734at2"/>
<sequence>MTREKGTKIFHLLFMLVGGSLGYYLLPTVWQWINQEAFILNNALVNIAIGAIIFYLLFILQRPWLQRVFTRLANQIRQLSLATFLTSLLGLIIGLILAWLINIPVIGFNVPFISNILPFILTVVLGFVGYVIGNTRSYEIQQFFVRVGQLSLNDIDKTKEKIQQRKATNNSTEDDTASEDSQEDNYTFQPYKILDTSVIIDGRILDVIRAGFIEGIILVPNFVLKELQFIADSADATKRVRGRRGLDILNQLRDEEAITVEFSDRDFEKEDEVDLKLLLLAKEVNGIVVTNDYNLNKVSQFHQIKVLNINELANALKMVVIPGDHLSVHIIKEGTERQQGVGYLDDGTMIVVEEGKKHLDETLQVEITSSLQTNAGKMIFAKIV</sequence>
<organism evidence="4 5">
    <name type="scientific">Aerococcus suis</name>
    <dbReference type="NCBI Taxonomy" id="371602"/>
    <lineage>
        <taxon>Bacteria</taxon>
        <taxon>Bacillati</taxon>
        <taxon>Bacillota</taxon>
        <taxon>Bacilli</taxon>
        <taxon>Lactobacillales</taxon>
        <taxon>Aerococcaceae</taxon>
        <taxon>Aerococcus</taxon>
    </lineage>
</organism>
<dbReference type="Proteomes" id="UP000243884">
    <property type="component" value="Unassembled WGS sequence"/>
</dbReference>
<proteinExistence type="predicted"/>
<dbReference type="SMART" id="SM00670">
    <property type="entry name" value="PINc"/>
    <property type="match status" value="1"/>
</dbReference>
<feature type="transmembrane region" description="Helical" evidence="2">
    <location>
        <begin position="81"/>
        <end position="106"/>
    </location>
</feature>
<name>A0A1W1YW64_9LACT</name>
<keyword evidence="2" id="KW-0812">Transmembrane</keyword>
<protein>
    <submittedName>
        <fullName evidence="4">Uncharacterized conserved protein YacL, contains PIN and TRAM domains</fullName>
    </submittedName>
</protein>
<feature type="region of interest" description="Disordered" evidence="1">
    <location>
        <begin position="163"/>
        <end position="183"/>
    </location>
</feature>
<keyword evidence="5" id="KW-1185">Reference proteome</keyword>
<feature type="domain" description="PIN" evidence="3">
    <location>
        <begin position="190"/>
        <end position="297"/>
    </location>
</feature>
<feature type="transmembrane region" description="Helical" evidence="2">
    <location>
        <begin position="39"/>
        <end position="60"/>
    </location>
</feature>
<dbReference type="InterPro" id="IPR029060">
    <property type="entry name" value="PIN-like_dom_sf"/>
</dbReference>
<gene>
    <name evidence="4" type="ORF">SAMN04487984_0963</name>
</gene>
<dbReference type="PANTHER" id="PTHR11603">
    <property type="entry name" value="AAA FAMILY ATPASE"/>
    <property type="match status" value="1"/>
</dbReference>
<dbReference type="STRING" id="371602.SAMN04487984_0963"/>
<dbReference type="InterPro" id="IPR052041">
    <property type="entry name" value="Nucleic_acid_metab_PIN/TRAM"/>
</dbReference>
<feature type="transmembrane region" description="Helical" evidence="2">
    <location>
        <begin position="12"/>
        <end position="33"/>
    </location>
</feature>
<evidence type="ECO:0000256" key="1">
    <source>
        <dbReference type="SAM" id="MobiDB-lite"/>
    </source>
</evidence>
<evidence type="ECO:0000313" key="5">
    <source>
        <dbReference type="Proteomes" id="UP000243884"/>
    </source>
</evidence>
<evidence type="ECO:0000256" key="2">
    <source>
        <dbReference type="SAM" id="Phobius"/>
    </source>
</evidence>
<accession>A0A1W1YW64</accession>
<dbReference type="EMBL" id="FWXK01000004">
    <property type="protein sequence ID" value="SMC40384.1"/>
    <property type="molecule type" value="Genomic_DNA"/>
</dbReference>
<dbReference type="PANTHER" id="PTHR11603:SF147">
    <property type="entry name" value="MEMBRANE PROTEIN"/>
    <property type="match status" value="1"/>
</dbReference>
<feature type="compositionally biased region" description="Acidic residues" evidence="1">
    <location>
        <begin position="172"/>
        <end position="183"/>
    </location>
</feature>
<dbReference type="Pfam" id="PF01850">
    <property type="entry name" value="PIN"/>
    <property type="match status" value="1"/>
</dbReference>
<dbReference type="InterPro" id="IPR002716">
    <property type="entry name" value="PIN_dom"/>
</dbReference>
<dbReference type="RefSeq" id="WP_084099094.1">
    <property type="nucleotide sequence ID" value="NZ_FWXK01000004.1"/>
</dbReference>
<keyword evidence="2" id="KW-0472">Membrane</keyword>
<evidence type="ECO:0000313" key="4">
    <source>
        <dbReference type="EMBL" id="SMC40384.1"/>
    </source>
</evidence>
<feature type="transmembrane region" description="Helical" evidence="2">
    <location>
        <begin position="112"/>
        <end position="132"/>
    </location>
</feature>
<keyword evidence="2" id="KW-1133">Transmembrane helix</keyword>
<dbReference type="Gene3D" id="3.40.50.1010">
    <property type="entry name" value="5'-nuclease"/>
    <property type="match status" value="1"/>
</dbReference>
<evidence type="ECO:0000259" key="3">
    <source>
        <dbReference type="SMART" id="SM00670"/>
    </source>
</evidence>
<reference evidence="5" key="1">
    <citation type="submission" date="2017-04" db="EMBL/GenBank/DDBJ databases">
        <authorList>
            <person name="Varghese N."/>
            <person name="Submissions S."/>
        </authorList>
    </citation>
    <scope>NUCLEOTIDE SEQUENCE [LARGE SCALE GENOMIC DNA]</scope>
    <source>
        <strain evidence="5">DSM 21500</strain>
    </source>
</reference>
<dbReference type="CDD" id="cd09877">
    <property type="entry name" value="PIN_YacL-like"/>
    <property type="match status" value="1"/>
</dbReference>
<dbReference type="SUPFAM" id="SSF88723">
    <property type="entry name" value="PIN domain-like"/>
    <property type="match status" value="1"/>
</dbReference>
<dbReference type="AlphaFoldDB" id="A0A1W1YW64"/>